<proteinExistence type="predicted"/>
<dbReference type="RefSeq" id="WP_146882300.1">
    <property type="nucleotide sequence ID" value="NZ_BJXB01000002.1"/>
</dbReference>
<evidence type="ECO:0000313" key="2">
    <source>
        <dbReference type="Proteomes" id="UP000321306"/>
    </source>
</evidence>
<accession>A0A511MY22</accession>
<dbReference type="AlphaFoldDB" id="A0A511MY22"/>
<reference evidence="1 2" key="1">
    <citation type="submission" date="2019-07" db="EMBL/GenBank/DDBJ databases">
        <title>Whole genome shotgun sequence of Deinococcus cellulosilyticus NBRC 106333.</title>
        <authorList>
            <person name="Hosoyama A."/>
            <person name="Uohara A."/>
            <person name="Ohji S."/>
            <person name="Ichikawa N."/>
        </authorList>
    </citation>
    <scope>NUCLEOTIDE SEQUENCE [LARGE SCALE GENOMIC DNA]</scope>
    <source>
        <strain evidence="1 2">NBRC 106333</strain>
    </source>
</reference>
<dbReference type="EMBL" id="BJXB01000002">
    <property type="protein sequence ID" value="GEM45037.1"/>
    <property type="molecule type" value="Genomic_DNA"/>
</dbReference>
<name>A0A511MY22_DEIC1</name>
<evidence type="ECO:0000313" key="1">
    <source>
        <dbReference type="EMBL" id="GEM45037.1"/>
    </source>
</evidence>
<sequence>MSHIEMEARLRYQAYQQEADTLHLLKQAPRTSMVHQLAESLRSLADHLDMLQPGQHTLQQRQPS</sequence>
<dbReference type="OrthoDB" id="9948791at2"/>
<dbReference type="Proteomes" id="UP000321306">
    <property type="component" value="Unassembled WGS sequence"/>
</dbReference>
<protein>
    <submittedName>
        <fullName evidence="1">Uncharacterized protein</fullName>
    </submittedName>
</protein>
<organism evidence="1 2">
    <name type="scientific">Deinococcus cellulosilyticus (strain DSM 18568 / NBRC 106333 / KACC 11606 / 5516J-15)</name>
    <dbReference type="NCBI Taxonomy" id="1223518"/>
    <lineage>
        <taxon>Bacteria</taxon>
        <taxon>Thermotogati</taxon>
        <taxon>Deinococcota</taxon>
        <taxon>Deinococci</taxon>
        <taxon>Deinococcales</taxon>
        <taxon>Deinococcaceae</taxon>
        <taxon>Deinococcus</taxon>
    </lineage>
</organism>
<gene>
    <name evidence="1" type="ORF">DC3_06720</name>
</gene>
<keyword evidence="2" id="KW-1185">Reference proteome</keyword>
<comment type="caution">
    <text evidence="1">The sequence shown here is derived from an EMBL/GenBank/DDBJ whole genome shotgun (WGS) entry which is preliminary data.</text>
</comment>